<dbReference type="InterPro" id="IPR017853">
    <property type="entry name" value="GH"/>
</dbReference>
<proteinExistence type="predicted"/>
<evidence type="ECO:0000313" key="3">
    <source>
        <dbReference type="Proteomes" id="UP000266340"/>
    </source>
</evidence>
<dbReference type="Pfam" id="PF13200">
    <property type="entry name" value="DUF4015"/>
    <property type="match status" value="1"/>
</dbReference>
<evidence type="ECO:0000259" key="1">
    <source>
        <dbReference type="Pfam" id="PF13200"/>
    </source>
</evidence>
<dbReference type="PROSITE" id="PS51257">
    <property type="entry name" value="PROKAR_LIPOPROTEIN"/>
    <property type="match status" value="1"/>
</dbReference>
<dbReference type="RefSeq" id="WP_119151582.1">
    <property type="nucleotide sequence ID" value="NZ_QXJM01000040.1"/>
</dbReference>
<sequence length="397" mass="44206">MNGHRLAPRCSFFKSIFVLNLAMVLMFMSGCGNEQEQRLPLPKSMETRENLRVLKLSSGKPPAPVFQPLGQPVRAVYVSSFAALSGRMDKLIELVNETELNALVIDVNSGARLTGLSRPAGSQSYPMAQTRSVSSMSRLVKKLKENHIYLIARIVTFKDAALADSNPRWAIRSKEGKVWKDRGGNAWIDPFREEAWAYPIALAEQASSMGFDEVQFDYVRFPENGSKVDREVQYANKHGWSKSEAISRFLRAATDKVHAKGAKISADVFGLVTSTADMGIGQRWGAISSEVDVISPMIYPSHYSNGMWGIRHPDLTPGLVVSRALADATRENAKLLSAGKHAARVRPWLQGFTAGWVRPHQTYGKDQIQEQIRAARKAGYSSYMLWNSASRYPIFHT</sequence>
<gene>
    <name evidence="2" type="ORF">D3H35_23375</name>
</gene>
<organism evidence="2 3">
    <name type="scientific">Cohnella faecalis</name>
    <dbReference type="NCBI Taxonomy" id="2315694"/>
    <lineage>
        <taxon>Bacteria</taxon>
        <taxon>Bacillati</taxon>
        <taxon>Bacillota</taxon>
        <taxon>Bacilli</taxon>
        <taxon>Bacillales</taxon>
        <taxon>Paenibacillaceae</taxon>
        <taxon>Cohnella</taxon>
    </lineage>
</organism>
<dbReference type="Proteomes" id="UP000266340">
    <property type="component" value="Unassembled WGS sequence"/>
</dbReference>
<feature type="domain" description="DUF4015" evidence="1">
    <location>
        <begin position="75"/>
        <end position="392"/>
    </location>
</feature>
<comment type="caution">
    <text evidence="2">The sequence shown here is derived from an EMBL/GenBank/DDBJ whole genome shotgun (WGS) entry which is preliminary data.</text>
</comment>
<dbReference type="AlphaFoldDB" id="A0A398CF18"/>
<dbReference type="SUPFAM" id="SSF51445">
    <property type="entry name" value="(Trans)glycosidases"/>
    <property type="match status" value="1"/>
</dbReference>
<dbReference type="Gene3D" id="3.20.20.80">
    <property type="entry name" value="Glycosidases"/>
    <property type="match status" value="1"/>
</dbReference>
<evidence type="ECO:0000313" key="2">
    <source>
        <dbReference type="EMBL" id="RIE01323.1"/>
    </source>
</evidence>
<dbReference type="EMBL" id="QXJM01000040">
    <property type="protein sequence ID" value="RIE01323.1"/>
    <property type="molecule type" value="Genomic_DNA"/>
</dbReference>
<keyword evidence="3" id="KW-1185">Reference proteome</keyword>
<dbReference type="InterPro" id="IPR025275">
    <property type="entry name" value="DUF4015"/>
</dbReference>
<name>A0A398CF18_9BACL</name>
<protein>
    <submittedName>
        <fullName evidence="2">GTP-binding protein</fullName>
    </submittedName>
</protein>
<accession>A0A398CF18</accession>
<reference evidence="2 3" key="1">
    <citation type="submission" date="2018-09" db="EMBL/GenBank/DDBJ databases">
        <title>Cohnella cavernae sp. nov., isolated from a karst cave.</title>
        <authorList>
            <person name="Zhu H."/>
        </authorList>
    </citation>
    <scope>NUCLEOTIDE SEQUENCE [LARGE SCALE GENOMIC DNA]</scope>
    <source>
        <strain evidence="2 3">K2E09-144</strain>
    </source>
</reference>